<feature type="compositionally biased region" description="Polar residues" evidence="1">
    <location>
        <begin position="30"/>
        <end position="40"/>
    </location>
</feature>
<dbReference type="PANTHER" id="PTHR46599">
    <property type="entry name" value="PIGGYBAC TRANSPOSABLE ELEMENT-DERIVED PROTEIN 4"/>
    <property type="match status" value="1"/>
</dbReference>
<dbReference type="AlphaFoldDB" id="A0A0V0RI61"/>
<feature type="region of interest" description="Disordered" evidence="1">
    <location>
        <begin position="383"/>
        <end position="405"/>
    </location>
</feature>
<dbReference type="InterPro" id="IPR029526">
    <property type="entry name" value="PGBD"/>
</dbReference>
<feature type="region of interest" description="Disordered" evidence="1">
    <location>
        <begin position="1"/>
        <end position="67"/>
    </location>
</feature>
<sequence length="606" mass="68950">MSKKLSLSDPVIDETLASSEGEDTDISDVASETDNSVVEDSNQDYETYSSSSSGGSSDIEEEITSVPSASTEEAWVIRFDDHSSRASRRSKDKLAAVRVIWDTWVKNLPKMYNPSENVTVDERLYPFKGRCQFRQYMPKKPAKYGIKFWVACCSKSSYAWNMQIYTGKPSSGTREKNQGMRVVLDMVKGLKGHNVTCDNFFTSYALGLELKKKNLTLVGTVKKNKPELPRELLELQGRKLYSSTFAFSENCTIISYLPKKNKNVLVLSTMHNDNQVCDGKGSKPEIILHYNNTKGGVDNLDKMTSTYSCQRMTARWPLVIFYNIIDVSAYNAYVLWTEKHPAWNVGRLHKRRLFLEELGKALVQPEMMRRKTLPRTAAAKSAVKRLRKDTEHPSTSGITDTDTGGKKRAQCQLCVQSDNKTSGFLPVSPNRSQSVTTNISYWSLCSFFSGVPPTIFAAFYLCFSAIMSERTNEYERLIGLQTVVRSSFNQFCIFLSVYICTEVRLLCLFRLTEFRASNGYERLIGLQTLVRSSFYQFCIFLPVYICTEAFIPVSPHRCQVMVLLYGLPSTTFRLFNLFRLKDVRASNGYERLIGLQTPDRSSFFHY</sequence>
<feature type="domain" description="PiggyBac transposable element-derived protein" evidence="2">
    <location>
        <begin position="77"/>
        <end position="333"/>
    </location>
</feature>
<dbReference type="OrthoDB" id="5919588at2759"/>
<proteinExistence type="predicted"/>
<name>A0A0V0RI61_9BILA</name>
<feature type="compositionally biased region" description="Low complexity" evidence="1">
    <location>
        <begin position="44"/>
        <end position="57"/>
    </location>
</feature>
<evidence type="ECO:0000313" key="4">
    <source>
        <dbReference type="Proteomes" id="UP000054630"/>
    </source>
</evidence>
<accession>A0A0V0RI61</accession>
<dbReference type="Proteomes" id="UP000054630">
    <property type="component" value="Unassembled WGS sequence"/>
</dbReference>
<dbReference type="Pfam" id="PF13843">
    <property type="entry name" value="DDE_Tnp_1_7"/>
    <property type="match status" value="1"/>
</dbReference>
<dbReference type="EMBL" id="JYDL01000172">
    <property type="protein sequence ID" value="KRX14079.1"/>
    <property type="molecule type" value="Genomic_DNA"/>
</dbReference>
<organism evidence="3 4">
    <name type="scientific">Trichinella nelsoni</name>
    <dbReference type="NCBI Taxonomy" id="6336"/>
    <lineage>
        <taxon>Eukaryota</taxon>
        <taxon>Metazoa</taxon>
        <taxon>Ecdysozoa</taxon>
        <taxon>Nematoda</taxon>
        <taxon>Enoplea</taxon>
        <taxon>Dorylaimia</taxon>
        <taxon>Trichinellida</taxon>
        <taxon>Trichinellidae</taxon>
        <taxon>Trichinella</taxon>
    </lineage>
</organism>
<reference evidence="3 4" key="1">
    <citation type="submission" date="2015-01" db="EMBL/GenBank/DDBJ databases">
        <title>Evolution of Trichinella species and genotypes.</title>
        <authorList>
            <person name="Korhonen P.K."/>
            <person name="Edoardo P."/>
            <person name="Giuseppe L.R."/>
            <person name="Gasser R.B."/>
        </authorList>
    </citation>
    <scope>NUCLEOTIDE SEQUENCE [LARGE SCALE GENOMIC DNA]</scope>
    <source>
        <strain evidence="3">ISS37</strain>
    </source>
</reference>
<keyword evidence="4" id="KW-1185">Reference proteome</keyword>
<evidence type="ECO:0000259" key="2">
    <source>
        <dbReference type="Pfam" id="PF13843"/>
    </source>
</evidence>
<protein>
    <submittedName>
        <fullName evidence="3">PiggyBac transposable element-derived protein 4</fullName>
    </submittedName>
</protein>
<evidence type="ECO:0000313" key="3">
    <source>
        <dbReference type="EMBL" id="KRX14079.1"/>
    </source>
</evidence>
<gene>
    <name evidence="3" type="primary">PGBD4</name>
    <name evidence="3" type="ORF">T07_10114</name>
</gene>
<dbReference type="PANTHER" id="PTHR46599:SF6">
    <property type="entry name" value="DUAL SPECIFICITY PHOSPHATASE 26"/>
    <property type="match status" value="1"/>
</dbReference>
<dbReference type="STRING" id="6336.A0A0V0RI61"/>
<comment type="caution">
    <text evidence="3">The sequence shown here is derived from an EMBL/GenBank/DDBJ whole genome shotgun (WGS) entry which is preliminary data.</text>
</comment>
<evidence type="ECO:0000256" key="1">
    <source>
        <dbReference type="SAM" id="MobiDB-lite"/>
    </source>
</evidence>